<dbReference type="VEuPathDB" id="VectorBase:ASIS022074"/>
<dbReference type="EMBL" id="ATLV01020406">
    <property type="status" value="NOT_ANNOTATED_CDS"/>
    <property type="molecule type" value="Genomic_DNA"/>
</dbReference>
<name>A0A084W4X7_ANOSI</name>
<dbReference type="Proteomes" id="UP000030765">
    <property type="component" value="Unassembled WGS sequence"/>
</dbReference>
<accession>A0A084W4X7</accession>
<dbReference type="EnsemblMetazoa" id="ASIC013197-RA">
    <property type="protein sequence ID" value="ASIC013197-PA"/>
    <property type="gene ID" value="ASIC013197"/>
</dbReference>
<evidence type="ECO:0000313" key="2">
    <source>
        <dbReference type="EnsemblMetazoa" id="ASIC013197-PA"/>
    </source>
</evidence>
<dbReference type="EMBL" id="KE525300">
    <property type="protein sequence ID" value="KFB45271.1"/>
    <property type="molecule type" value="Genomic_DNA"/>
</dbReference>
<evidence type="ECO:0000313" key="1">
    <source>
        <dbReference type="EMBL" id="KFB45271.1"/>
    </source>
</evidence>
<keyword evidence="3" id="KW-1185">Reference proteome</keyword>
<reference evidence="2" key="2">
    <citation type="submission" date="2020-05" db="UniProtKB">
        <authorList>
            <consortium name="EnsemblMetazoa"/>
        </authorList>
    </citation>
    <scope>IDENTIFICATION</scope>
</reference>
<organism evidence="1">
    <name type="scientific">Anopheles sinensis</name>
    <name type="common">Mosquito</name>
    <dbReference type="NCBI Taxonomy" id="74873"/>
    <lineage>
        <taxon>Eukaryota</taxon>
        <taxon>Metazoa</taxon>
        <taxon>Ecdysozoa</taxon>
        <taxon>Arthropoda</taxon>
        <taxon>Hexapoda</taxon>
        <taxon>Insecta</taxon>
        <taxon>Pterygota</taxon>
        <taxon>Neoptera</taxon>
        <taxon>Endopterygota</taxon>
        <taxon>Diptera</taxon>
        <taxon>Nematocera</taxon>
        <taxon>Culicoidea</taxon>
        <taxon>Culicidae</taxon>
        <taxon>Anophelinae</taxon>
        <taxon>Anopheles</taxon>
    </lineage>
</organism>
<gene>
    <name evidence="1" type="ORF">ZHAS_00013197</name>
</gene>
<sequence>MQKVNRAQPVAAILDEAMGNTFMFEPLFGQGVNTNTLEMSDLAEVSPHQCPPFAGCVESALPTRATRASAVISVSVPGWIFCRIRLNPK</sequence>
<dbReference type="VEuPathDB" id="VectorBase:ASIC013197"/>
<protein>
    <submittedName>
        <fullName evidence="1 2">UBC-like protein</fullName>
    </submittedName>
</protein>
<proteinExistence type="predicted"/>
<dbReference type="AlphaFoldDB" id="A0A084W4X7"/>
<evidence type="ECO:0000313" key="3">
    <source>
        <dbReference type="Proteomes" id="UP000030765"/>
    </source>
</evidence>
<reference evidence="1 3" key="1">
    <citation type="journal article" date="2014" name="BMC Genomics">
        <title>Genome sequence of Anopheles sinensis provides insight into genetics basis of mosquito competence for malaria parasites.</title>
        <authorList>
            <person name="Zhou D."/>
            <person name="Zhang D."/>
            <person name="Ding G."/>
            <person name="Shi L."/>
            <person name="Hou Q."/>
            <person name="Ye Y."/>
            <person name="Xu Y."/>
            <person name="Zhou H."/>
            <person name="Xiong C."/>
            <person name="Li S."/>
            <person name="Yu J."/>
            <person name="Hong S."/>
            <person name="Yu X."/>
            <person name="Zou P."/>
            <person name="Chen C."/>
            <person name="Chang X."/>
            <person name="Wang W."/>
            <person name="Lv Y."/>
            <person name="Sun Y."/>
            <person name="Ma L."/>
            <person name="Shen B."/>
            <person name="Zhu C."/>
        </authorList>
    </citation>
    <scope>NUCLEOTIDE SEQUENCE [LARGE SCALE GENOMIC DNA]</scope>
</reference>